<evidence type="ECO:0000313" key="3">
    <source>
        <dbReference type="Proteomes" id="UP000302139"/>
    </source>
</evidence>
<feature type="region of interest" description="Disordered" evidence="1">
    <location>
        <begin position="1"/>
        <end position="77"/>
    </location>
</feature>
<name>A0A4D4LUZ2_STRAX</name>
<comment type="caution">
    <text evidence="2">The sequence shown here is derived from an EMBL/GenBank/DDBJ whole genome shotgun (WGS) entry which is preliminary data.</text>
</comment>
<organism evidence="2 3">
    <name type="scientific">Streptomyces avermitilis</name>
    <dbReference type="NCBI Taxonomy" id="33903"/>
    <lineage>
        <taxon>Bacteria</taxon>
        <taxon>Bacillati</taxon>
        <taxon>Actinomycetota</taxon>
        <taxon>Actinomycetes</taxon>
        <taxon>Kitasatosporales</taxon>
        <taxon>Streptomycetaceae</taxon>
        <taxon>Streptomyces</taxon>
    </lineage>
</organism>
<evidence type="ECO:0000313" key="2">
    <source>
        <dbReference type="EMBL" id="GDY62208.1"/>
    </source>
</evidence>
<feature type="compositionally biased region" description="Basic and acidic residues" evidence="1">
    <location>
        <begin position="328"/>
        <end position="344"/>
    </location>
</feature>
<protein>
    <submittedName>
        <fullName evidence="2">Uncharacterized protein</fullName>
    </submittedName>
</protein>
<feature type="compositionally biased region" description="Pro residues" evidence="1">
    <location>
        <begin position="61"/>
        <end position="70"/>
    </location>
</feature>
<dbReference type="EMBL" id="BJHX01000001">
    <property type="protein sequence ID" value="GDY62208.1"/>
    <property type="molecule type" value="Genomic_DNA"/>
</dbReference>
<accession>A0A4D4LUZ2</accession>
<feature type="compositionally biased region" description="Basic and acidic residues" evidence="1">
    <location>
        <begin position="15"/>
        <end position="35"/>
    </location>
</feature>
<proteinExistence type="predicted"/>
<sequence>MTGSTPPWKRRFPRRGADEEPHDGSHGARDDERGSSEPGSASLEPSAATVDAAAPSGLPAPVDPDPPPPVARRRAAVVRDGVREGVRKGGSRARAGLAYVVDRIIENAPRIPVRDLATLRRQFPGLGPEELADKLVTGAANATSTVGAGIGAAAMLPVPPAMPTELAAEITGVAAIELKLIAELHEVYGLRPPGTLTQRSTAYLHSWSGERGIDVTKPSTINVALGGQMRRELRQQVMKRTVRDLPNLMPFMVGAAVGAVMNRRDTKRLAGRIRKDLRKMQVPWDALPELPPLEKPADPLRLGRSPRSWGPDGRHPRPARSGRHRRRIADARERARDDVRRRAEAGGVSGGTAGYASVRAAFSAAARRSGSRVDRYRYGVGSWGSVTSTRRAVGM</sequence>
<reference evidence="2 3" key="1">
    <citation type="submission" date="2019-04" db="EMBL/GenBank/DDBJ databases">
        <title>Draft genome sequences of Streptomyces avermitilis NBRC 14893.</title>
        <authorList>
            <person name="Komaki H."/>
            <person name="Tamura T."/>
            <person name="Hosoyama A."/>
        </authorList>
    </citation>
    <scope>NUCLEOTIDE SEQUENCE [LARGE SCALE GENOMIC DNA]</scope>
    <source>
        <strain evidence="2 3">NBRC 14893</strain>
    </source>
</reference>
<dbReference type="Proteomes" id="UP000302139">
    <property type="component" value="Unassembled WGS sequence"/>
</dbReference>
<feature type="region of interest" description="Disordered" evidence="1">
    <location>
        <begin position="288"/>
        <end position="350"/>
    </location>
</feature>
<feature type="compositionally biased region" description="Basic residues" evidence="1">
    <location>
        <begin position="316"/>
        <end position="327"/>
    </location>
</feature>
<dbReference type="AlphaFoldDB" id="A0A4D4LUZ2"/>
<gene>
    <name evidence="2" type="ORF">SAV14893_016010</name>
</gene>
<evidence type="ECO:0000256" key="1">
    <source>
        <dbReference type="SAM" id="MobiDB-lite"/>
    </source>
</evidence>